<keyword evidence="1" id="KW-0479">Metal-binding</keyword>
<feature type="region of interest" description="Disordered" evidence="4">
    <location>
        <begin position="233"/>
        <end position="262"/>
    </location>
</feature>
<keyword evidence="7" id="KW-1185">Reference proteome</keyword>
<feature type="compositionally biased region" description="Polar residues" evidence="4">
    <location>
        <begin position="99"/>
        <end position="128"/>
    </location>
</feature>
<protein>
    <recommendedName>
        <fullName evidence="5">Zn(2)-C6 fungal-type domain-containing protein</fullName>
    </recommendedName>
</protein>
<dbReference type="GO" id="GO:0000981">
    <property type="term" value="F:DNA-binding transcription factor activity, RNA polymerase II-specific"/>
    <property type="evidence" value="ECO:0007669"/>
    <property type="project" value="InterPro"/>
</dbReference>
<keyword evidence="2" id="KW-0539">Nucleus</keyword>
<feature type="compositionally biased region" description="Low complexity" evidence="4">
    <location>
        <begin position="50"/>
        <end position="69"/>
    </location>
</feature>
<feature type="region of interest" description="Disordered" evidence="4">
    <location>
        <begin position="1"/>
        <end position="165"/>
    </location>
</feature>
<dbReference type="Pfam" id="PF00172">
    <property type="entry name" value="Zn_clus"/>
    <property type="match status" value="1"/>
</dbReference>
<dbReference type="Pfam" id="PF04082">
    <property type="entry name" value="Fungal_trans"/>
    <property type="match status" value="1"/>
</dbReference>
<evidence type="ECO:0000313" key="6">
    <source>
        <dbReference type="EMBL" id="KAJ4186180.1"/>
    </source>
</evidence>
<proteinExistence type="predicted"/>
<dbReference type="Gene3D" id="4.10.240.10">
    <property type="entry name" value="Zn(2)-C6 fungal-type DNA-binding domain"/>
    <property type="match status" value="1"/>
</dbReference>
<comment type="caution">
    <text evidence="6">The sequence shown here is derived from an EMBL/GenBank/DDBJ whole genome shotgun (WGS) entry which is preliminary data.</text>
</comment>
<dbReference type="GO" id="GO:0003677">
    <property type="term" value="F:DNA binding"/>
    <property type="evidence" value="ECO:0007669"/>
    <property type="project" value="InterPro"/>
</dbReference>
<gene>
    <name evidence="6" type="ORF">NW755_008031</name>
</gene>
<feature type="region of interest" description="Disordered" evidence="4">
    <location>
        <begin position="749"/>
        <end position="779"/>
    </location>
</feature>
<dbReference type="EMBL" id="JAOQAV010000021">
    <property type="protein sequence ID" value="KAJ4186180.1"/>
    <property type="molecule type" value="Genomic_DNA"/>
</dbReference>
<dbReference type="SMART" id="SM00906">
    <property type="entry name" value="Fungal_trans"/>
    <property type="match status" value="1"/>
</dbReference>
<feature type="coiled-coil region" evidence="3">
    <location>
        <begin position="196"/>
        <end position="223"/>
    </location>
</feature>
<evidence type="ECO:0000256" key="4">
    <source>
        <dbReference type="SAM" id="MobiDB-lite"/>
    </source>
</evidence>
<evidence type="ECO:0000259" key="5">
    <source>
        <dbReference type="PROSITE" id="PS50048"/>
    </source>
</evidence>
<evidence type="ECO:0000256" key="3">
    <source>
        <dbReference type="SAM" id="Coils"/>
    </source>
</evidence>
<feature type="compositionally biased region" description="Low complexity" evidence="4">
    <location>
        <begin position="853"/>
        <end position="871"/>
    </location>
</feature>
<evidence type="ECO:0000256" key="2">
    <source>
        <dbReference type="ARBA" id="ARBA00023242"/>
    </source>
</evidence>
<dbReference type="PROSITE" id="PS50048">
    <property type="entry name" value="ZN2_CY6_FUNGAL_2"/>
    <property type="match status" value="1"/>
</dbReference>
<dbReference type="SMART" id="SM00066">
    <property type="entry name" value="GAL4"/>
    <property type="match status" value="1"/>
</dbReference>
<dbReference type="PANTHER" id="PTHR46910">
    <property type="entry name" value="TRANSCRIPTION FACTOR PDR1"/>
    <property type="match status" value="1"/>
</dbReference>
<feature type="compositionally biased region" description="Polar residues" evidence="4">
    <location>
        <begin position="753"/>
        <end position="766"/>
    </location>
</feature>
<dbReference type="AlphaFoldDB" id="A0A9W8R3Y6"/>
<dbReference type="InterPro" id="IPR007219">
    <property type="entry name" value="XnlR_reg_dom"/>
</dbReference>
<dbReference type="GO" id="GO:0006351">
    <property type="term" value="P:DNA-templated transcription"/>
    <property type="evidence" value="ECO:0007669"/>
    <property type="project" value="InterPro"/>
</dbReference>
<dbReference type="InterPro" id="IPR001138">
    <property type="entry name" value="Zn2Cys6_DnaBD"/>
</dbReference>
<feature type="compositionally biased region" description="Basic and acidic residues" evidence="4">
    <location>
        <begin position="155"/>
        <end position="165"/>
    </location>
</feature>
<dbReference type="Proteomes" id="UP001152087">
    <property type="component" value="Unassembled WGS sequence"/>
</dbReference>
<dbReference type="GO" id="GO:0008270">
    <property type="term" value="F:zinc ion binding"/>
    <property type="evidence" value="ECO:0007669"/>
    <property type="project" value="InterPro"/>
</dbReference>
<sequence length="882" mass="96175">MLVDQRPFNVNPHGDLLESSLTSAARDSIPRGSSAMSTPQNPYARSPNLSTRSYDSSSVSSATSPKSLSHFATGAMNPNPRLNPAATAQPIGIPPLPPVSQSFQSYGPMTTPSSLGQESLASTDSVVSTPGPQTTQLPGPPGAQGQKRAYRQRRKDPSCDACRERKVKCDATETTSCSECSSRNVKCQFTKETNRRMSSIKQVQDLEKQMERVKRENSGLRRLLQDREGPMELDIEGAEQSAPSLPTIGSEPKRRKRPAPVPELARARANVRDFSRGIWKPPAQYRERAPVFFDPPRPELPARHLVDQLLHAYQCSSHTMFPILHFPTFRAAVNDLYNNNGINRASPAWLSLFFSVLAAGSLFSPTSNSQPNSFYEPAEFLETANRMIDPWANDFTLDNARALTLVTLCLNEMNLKSAAWTWLGRAVRVGQDLGLHLESGPWPVIEGEMRRRTWWMIYIMDRTLAAELGRPVLINDEDCDVSLPAGVDDQYIHEGGMLVPNGAEPLTHSLLAVIHVVRSYTSLLAALTPPALSTIHLSALDAHFKKCLSTFPPACEPSSTVPLAPHFLAPLAYLFHARLLLHRHHLDPGYPPEARMASLESCTHIALETASLLHRSNTALLADGATALLTTHIFRCGLFLLLTGYLDHAVTTVRALASIDGRRDVTVACGRYLSFFVSSLGTKRAEYTNYLARNAPPVFGHSRPSVDQTALLQMLSRDEDLIAYVSADLQASPDASWLWAGLERETPLRRASSPLQAQTATASSELFSPEARTGLDETDSREWGGWARLEAAIRGLDVAPTTPTPTPTNTTWTLPPPVKSETPGSTVEIPRLGDIPRFGSEAPKMGESSAAVSPIPGGSRTPSGSTTGAGTSKDRLSIANII</sequence>
<feature type="domain" description="Zn(2)-C6 fungal-type" evidence="5">
    <location>
        <begin position="158"/>
        <end position="189"/>
    </location>
</feature>
<organism evidence="6 7">
    <name type="scientific">Fusarium falciforme</name>
    <dbReference type="NCBI Taxonomy" id="195108"/>
    <lineage>
        <taxon>Eukaryota</taxon>
        <taxon>Fungi</taxon>
        <taxon>Dikarya</taxon>
        <taxon>Ascomycota</taxon>
        <taxon>Pezizomycotina</taxon>
        <taxon>Sordariomycetes</taxon>
        <taxon>Hypocreomycetidae</taxon>
        <taxon>Hypocreales</taxon>
        <taxon>Nectriaceae</taxon>
        <taxon>Fusarium</taxon>
        <taxon>Fusarium solani species complex</taxon>
    </lineage>
</organism>
<reference evidence="6" key="1">
    <citation type="submission" date="2022-09" db="EMBL/GenBank/DDBJ databases">
        <title>Fusarium specimens isolated from Avocado Roots.</title>
        <authorList>
            <person name="Stajich J."/>
            <person name="Roper C."/>
            <person name="Heimlech-Rivalta G."/>
        </authorList>
    </citation>
    <scope>NUCLEOTIDE SEQUENCE</scope>
    <source>
        <strain evidence="6">A02</strain>
    </source>
</reference>
<feature type="compositionally biased region" description="Polar residues" evidence="4">
    <location>
        <begin position="34"/>
        <end position="49"/>
    </location>
</feature>
<keyword evidence="3" id="KW-0175">Coiled coil</keyword>
<dbReference type="PANTHER" id="PTHR46910:SF1">
    <property type="entry name" value="MISCELLANEOUS ZN(II)2CYS6 TRANSCRIPTION FACTOR (EUROFUNG)-RELATED"/>
    <property type="match status" value="1"/>
</dbReference>
<dbReference type="InterPro" id="IPR050987">
    <property type="entry name" value="AtrR-like"/>
</dbReference>
<name>A0A9W8R3Y6_9HYPO</name>
<accession>A0A9W8R3Y6</accession>
<feature type="region of interest" description="Disordered" evidence="4">
    <location>
        <begin position="798"/>
        <end position="882"/>
    </location>
</feature>
<dbReference type="CDD" id="cd00067">
    <property type="entry name" value="GAL4"/>
    <property type="match status" value="1"/>
</dbReference>
<dbReference type="CDD" id="cd12148">
    <property type="entry name" value="fungal_TF_MHR"/>
    <property type="match status" value="1"/>
</dbReference>
<dbReference type="InterPro" id="IPR036864">
    <property type="entry name" value="Zn2-C6_fun-type_DNA-bd_sf"/>
</dbReference>
<evidence type="ECO:0000313" key="7">
    <source>
        <dbReference type="Proteomes" id="UP001152087"/>
    </source>
</evidence>
<dbReference type="PROSITE" id="PS00463">
    <property type="entry name" value="ZN2_CY6_FUNGAL_1"/>
    <property type="match status" value="1"/>
</dbReference>
<dbReference type="SUPFAM" id="SSF57701">
    <property type="entry name" value="Zn2/Cys6 DNA-binding domain"/>
    <property type="match status" value="1"/>
</dbReference>
<evidence type="ECO:0000256" key="1">
    <source>
        <dbReference type="ARBA" id="ARBA00022723"/>
    </source>
</evidence>